<dbReference type="PANTHER" id="PTHR48090:SF7">
    <property type="entry name" value="RFBJ PROTEIN"/>
    <property type="match status" value="1"/>
</dbReference>
<evidence type="ECO:0000313" key="4">
    <source>
        <dbReference type="Proteomes" id="UP000466785"/>
    </source>
</evidence>
<dbReference type="Proteomes" id="UP000466785">
    <property type="component" value="Chromosome"/>
</dbReference>
<dbReference type="InterPro" id="IPR050256">
    <property type="entry name" value="Glycosyltransferase_2"/>
</dbReference>
<keyword evidence="4" id="KW-1185">Reference proteome</keyword>
<dbReference type="PANTHER" id="PTHR48090">
    <property type="entry name" value="UNDECAPRENYL-PHOSPHATE 4-DEOXY-4-FORMAMIDO-L-ARABINOSE TRANSFERASE-RELATED"/>
    <property type="match status" value="1"/>
</dbReference>
<evidence type="ECO:0000259" key="2">
    <source>
        <dbReference type="Pfam" id="PF00535"/>
    </source>
</evidence>
<comment type="similarity">
    <text evidence="1">Belongs to the glycosyltransferase 2 family.</text>
</comment>
<dbReference type="SUPFAM" id="SSF53448">
    <property type="entry name" value="Nucleotide-diphospho-sugar transferases"/>
    <property type="match status" value="1"/>
</dbReference>
<dbReference type="Gene3D" id="3.90.550.10">
    <property type="entry name" value="Spore Coat Polysaccharide Biosynthesis Protein SpsA, Chain A"/>
    <property type="match status" value="1"/>
</dbReference>
<dbReference type="KEGG" id="mpof:MPOR_29950"/>
<feature type="domain" description="Glycosyltransferase 2-like" evidence="2">
    <location>
        <begin position="52"/>
        <end position="201"/>
    </location>
</feature>
<dbReference type="InterPro" id="IPR001173">
    <property type="entry name" value="Glyco_trans_2-like"/>
</dbReference>
<sequence length="292" mass="31887">MTDIAPDPKPYAEANFGHFRHDMHRSVGATATSVNHRAGDGGVAGMGRPRVTVVLPTRNEARNLPHVAERMPPVDELVVIDGGSQDGTADVARRLWPHATVIEQTRSGKGNALACGFRAATGDIIVMIDGDGSTDPAEIPRFVEALVQGADLAKGSRFCRDGGSDDITRFRRLGNYGLNWLVNRIFRTQFSDLCYGYNAFWRRNLDCLDLPCTDVPEPQWGDGFEIETVINVRAAKSGWLIREVGSFEGKRLHGNSNLNAVTDGMRVLRTIGREHRERVGGARVPAGAGWSP</sequence>
<organism evidence="3 4">
    <name type="scientific">Mycolicibacterium poriferae</name>
    <dbReference type="NCBI Taxonomy" id="39694"/>
    <lineage>
        <taxon>Bacteria</taxon>
        <taxon>Bacillati</taxon>
        <taxon>Actinomycetota</taxon>
        <taxon>Actinomycetes</taxon>
        <taxon>Mycobacteriales</taxon>
        <taxon>Mycobacteriaceae</taxon>
        <taxon>Mycolicibacterium</taxon>
    </lineage>
</organism>
<dbReference type="CDD" id="cd04179">
    <property type="entry name" value="DPM_DPG-synthase_like"/>
    <property type="match status" value="1"/>
</dbReference>
<protein>
    <recommendedName>
        <fullName evidence="2">Glycosyltransferase 2-like domain-containing protein</fullName>
    </recommendedName>
</protein>
<reference evidence="3 4" key="1">
    <citation type="journal article" date="2019" name="Emerg. Microbes Infect.">
        <title>Comprehensive subspecies identification of 175 nontuberculous mycobacteria species based on 7547 genomic profiles.</title>
        <authorList>
            <person name="Matsumoto Y."/>
            <person name="Kinjo T."/>
            <person name="Motooka D."/>
            <person name="Nabeya D."/>
            <person name="Jung N."/>
            <person name="Uechi K."/>
            <person name="Horii T."/>
            <person name="Iida T."/>
            <person name="Fujita J."/>
            <person name="Nakamura S."/>
        </authorList>
    </citation>
    <scope>NUCLEOTIDE SEQUENCE [LARGE SCALE GENOMIC DNA]</scope>
    <source>
        <strain evidence="3 4">JCM 12603</strain>
    </source>
</reference>
<dbReference type="InterPro" id="IPR029044">
    <property type="entry name" value="Nucleotide-diphossugar_trans"/>
</dbReference>
<dbReference type="AlphaFoldDB" id="A0A6N4VC09"/>
<accession>A0A6N4VC09</accession>
<name>A0A6N4VC09_9MYCO</name>
<gene>
    <name evidence="3" type="ORF">MPOR_29950</name>
</gene>
<dbReference type="Pfam" id="PF00535">
    <property type="entry name" value="Glycos_transf_2"/>
    <property type="match status" value="1"/>
</dbReference>
<evidence type="ECO:0000313" key="3">
    <source>
        <dbReference type="EMBL" id="BBX51969.1"/>
    </source>
</evidence>
<proteinExistence type="inferred from homology"/>
<dbReference type="EMBL" id="AP022570">
    <property type="protein sequence ID" value="BBX51969.1"/>
    <property type="molecule type" value="Genomic_DNA"/>
</dbReference>
<evidence type="ECO:0000256" key="1">
    <source>
        <dbReference type="ARBA" id="ARBA00006739"/>
    </source>
</evidence>